<accession>A0A151B6V2</accession>
<evidence type="ECO:0000259" key="2">
    <source>
        <dbReference type="Pfam" id="PF00586"/>
    </source>
</evidence>
<dbReference type="Gene3D" id="3.90.650.10">
    <property type="entry name" value="PurM-like C-terminal domain"/>
    <property type="match status" value="1"/>
</dbReference>
<gene>
    <name evidence="4" type="primary">hypE</name>
    <name evidence="4" type="ORF">CLTEP_00220</name>
</gene>
<dbReference type="SUPFAM" id="SSF55326">
    <property type="entry name" value="PurM N-terminal domain-like"/>
    <property type="match status" value="1"/>
</dbReference>
<reference evidence="4 5" key="1">
    <citation type="submission" date="2016-02" db="EMBL/GenBank/DDBJ databases">
        <title>Genome sequence of Clostridium tepidiprofundi DSM 19306.</title>
        <authorList>
            <person name="Poehlein A."/>
            <person name="Daniel R."/>
        </authorList>
    </citation>
    <scope>NUCLEOTIDE SEQUENCE [LARGE SCALE GENOMIC DNA]</scope>
    <source>
        <strain evidence="4 5">DSM 19306</strain>
    </source>
</reference>
<dbReference type="Proteomes" id="UP000075531">
    <property type="component" value="Unassembled WGS sequence"/>
</dbReference>
<dbReference type="Gene3D" id="3.30.1330.10">
    <property type="entry name" value="PurM-like, N-terminal domain"/>
    <property type="match status" value="1"/>
</dbReference>
<dbReference type="Pfam" id="PF00586">
    <property type="entry name" value="AIRS"/>
    <property type="match status" value="1"/>
</dbReference>
<sequence>MEETISMSYGSGGKKTSHLIEDIIIPQFNNEVLCELADGALLNVSGRIGFSTDSFVIYPYFFPGGDIGKLSVCGTVNDVIMSGCVPKYLSLALIIEEGFSIDELRRIVNSIAETSKYAGVQIVTGDTKVVDKGHGGGIYINTSGIGEKIEGLNLSKERINKGDKVIITGNIGDHGVSVLAVRENLLDDDLIESDCAPLIELLPIVNKYKEHIKIMRDPTRGGVATTLNEFIENSELCIELEEDLLPIDSKVMAACDILGLDPLYSANEGKALLIVNNSVAEELVDDLKSIEMFKDASIIGEVNMNVPGKVVMKNFLGATKILYKLTSNILPRIC</sequence>
<dbReference type="InterPro" id="IPR036921">
    <property type="entry name" value="PurM-like_N_sf"/>
</dbReference>
<dbReference type="NCBIfam" id="TIGR02124">
    <property type="entry name" value="hypE"/>
    <property type="match status" value="1"/>
</dbReference>
<comment type="similarity">
    <text evidence="1">Belongs to the HypE family.</text>
</comment>
<protein>
    <submittedName>
        <fullName evidence="4">Hydrogenase isoenzymes formation protein HypE</fullName>
    </submittedName>
</protein>
<dbReference type="GO" id="GO:0051604">
    <property type="term" value="P:protein maturation"/>
    <property type="evidence" value="ECO:0007669"/>
    <property type="project" value="TreeGrafter"/>
</dbReference>
<comment type="caution">
    <text evidence="4">The sequence shown here is derived from an EMBL/GenBank/DDBJ whole genome shotgun (WGS) entry which is preliminary data.</text>
</comment>
<dbReference type="EMBL" id="LTBA01000001">
    <property type="protein sequence ID" value="KYH35629.1"/>
    <property type="molecule type" value="Genomic_DNA"/>
</dbReference>
<evidence type="ECO:0000259" key="3">
    <source>
        <dbReference type="Pfam" id="PF02769"/>
    </source>
</evidence>
<organism evidence="4 5">
    <name type="scientific">Clostridium tepidiprofundi DSM 19306</name>
    <dbReference type="NCBI Taxonomy" id="1121338"/>
    <lineage>
        <taxon>Bacteria</taxon>
        <taxon>Bacillati</taxon>
        <taxon>Bacillota</taxon>
        <taxon>Clostridia</taxon>
        <taxon>Eubacteriales</taxon>
        <taxon>Clostridiaceae</taxon>
        <taxon>Clostridium</taxon>
    </lineage>
</organism>
<dbReference type="RefSeq" id="WP_066821816.1">
    <property type="nucleotide sequence ID" value="NZ_LTBA01000001.1"/>
</dbReference>
<dbReference type="InterPro" id="IPR010918">
    <property type="entry name" value="PurM-like_C_dom"/>
</dbReference>
<dbReference type="AlphaFoldDB" id="A0A151B6V2"/>
<dbReference type="InterPro" id="IPR011854">
    <property type="entry name" value="HypE"/>
</dbReference>
<name>A0A151B6V2_9CLOT</name>
<dbReference type="CDD" id="cd02197">
    <property type="entry name" value="HypE"/>
    <property type="match status" value="1"/>
</dbReference>
<dbReference type="Pfam" id="PF02769">
    <property type="entry name" value="AIRS_C"/>
    <property type="match status" value="1"/>
</dbReference>
<keyword evidence="5" id="KW-1185">Reference proteome</keyword>
<dbReference type="PATRIC" id="fig|1121338.3.peg.23"/>
<dbReference type="PANTHER" id="PTHR30303:SF0">
    <property type="entry name" value="CARBAMOYL DEHYDRATASE HYPE"/>
    <property type="match status" value="1"/>
</dbReference>
<feature type="domain" description="PurM-like N-terminal" evidence="2">
    <location>
        <begin position="38"/>
        <end position="146"/>
    </location>
</feature>
<evidence type="ECO:0000313" key="5">
    <source>
        <dbReference type="Proteomes" id="UP000075531"/>
    </source>
</evidence>
<evidence type="ECO:0000313" key="4">
    <source>
        <dbReference type="EMBL" id="KYH35629.1"/>
    </source>
</evidence>
<dbReference type="InterPro" id="IPR016188">
    <property type="entry name" value="PurM-like_N"/>
</dbReference>
<feature type="domain" description="PurM-like C-terminal" evidence="3">
    <location>
        <begin position="161"/>
        <end position="303"/>
    </location>
</feature>
<dbReference type="SUPFAM" id="SSF56042">
    <property type="entry name" value="PurM C-terminal domain-like"/>
    <property type="match status" value="1"/>
</dbReference>
<proteinExistence type="inferred from homology"/>
<dbReference type="PANTHER" id="PTHR30303">
    <property type="entry name" value="HYDROGENASE ISOENZYMES FORMATION PROTEIN HYPE"/>
    <property type="match status" value="1"/>
</dbReference>
<dbReference type="InterPro" id="IPR036676">
    <property type="entry name" value="PurM-like_C_sf"/>
</dbReference>
<evidence type="ECO:0000256" key="1">
    <source>
        <dbReference type="ARBA" id="ARBA00006243"/>
    </source>
</evidence>
<dbReference type="PIRSF" id="PIRSF005644">
    <property type="entry name" value="Hdrgns_mtr_HypE"/>
    <property type="match status" value="1"/>
</dbReference>
<dbReference type="STRING" id="1121338.CLTEP_00220"/>
<dbReference type="OrthoDB" id="9801934at2"/>